<dbReference type="InterPro" id="IPR051451">
    <property type="entry name" value="PhoH2-like"/>
</dbReference>
<keyword evidence="3" id="KW-0963">Cytoplasm</keyword>
<keyword evidence="4" id="KW-0547">Nucleotide-binding</keyword>
<name>D1B5L0_THEAS</name>
<comment type="similarity">
    <text evidence="2">Belongs to the PhoH family.</text>
</comment>
<proteinExistence type="inferred from homology"/>
<feature type="domain" description="PhoH-like protein" evidence="7">
    <location>
        <begin position="100"/>
        <end position="303"/>
    </location>
</feature>
<dbReference type="PATRIC" id="fig|525903.6.peg.1068"/>
<keyword evidence="9" id="KW-1185">Reference proteome</keyword>
<dbReference type="GO" id="GO:0005524">
    <property type="term" value="F:ATP binding"/>
    <property type="evidence" value="ECO:0007669"/>
    <property type="project" value="UniProtKB-KW"/>
</dbReference>
<keyword evidence="5" id="KW-0067">ATP-binding</keyword>
<dbReference type="FunFam" id="3.40.50.300:FF:000013">
    <property type="entry name" value="PhoH family ATPase"/>
    <property type="match status" value="1"/>
</dbReference>
<evidence type="ECO:0000256" key="6">
    <source>
        <dbReference type="ARBA" id="ARBA00039970"/>
    </source>
</evidence>
<comment type="subcellular location">
    <subcellularLocation>
        <location evidence="1">Cytoplasm</location>
    </subcellularLocation>
</comment>
<dbReference type="OrthoDB" id="9773137at2"/>
<dbReference type="eggNOG" id="COG1702">
    <property type="taxonomic scope" value="Bacteria"/>
</dbReference>
<evidence type="ECO:0000313" key="8">
    <source>
        <dbReference type="EMBL" id="ACZ19301.1"/>
    </source>
</evidence>
<evidence type="ECO:0000256" key="3">
    <source>
        <dbReference type="ARBA" id="ARBA00022490"/>
    </source>
</evidence>
<dbReference type="Gene3D" id="3.40.50.300">
    <property type="entry name" value="P-loop containing nucleotide triphosphate hydrolases"/>
    <property type="match status" value="1"/>
</dbReference>
<organism evidence="8 9">
    <name type="scientific">Thermanaerovibrio acidaminovorans (strain ATCC 49978 / DSM 6589 / Su883)</name>
    <name type="common">Selenomonas acidaminovorans</name>
    <dbReference type="NCBI Taxonomy" id="525903"/>
    <lineage>
        <taxon>Bacteria</taxon>
        <taxon>Thermotogati</taxon>
        <taxon>Synergistota</taxon>
        <taxon>Synergistia</taxon>
        <taxon>Synergistales</taxon>
        <taxon>Synergistaceae</taxon>
        <taxon>Thermanaerovibrio</taxon>
    </lineage>
</organism>
<sequence length="312" mass="34236">MSIKVPPFPGQDRVLEELERGLSVQILHRGDSVTIRGGEEAIRGAAELLSRISALGDDLLPLDPHVLREAMEEVRRGGPPSSLEDARGLVVYQTAKGRQVRPHTKGQRDYVRALTASDVTFAIGPAGTGKTYLAAAFALSMLKRGAINRIVLVRPVVEAGERLGFLPGDIMEKVEPYLRPLYDAFFDLLSPDKFMRLLDRKVIEIVPLAYMRGRTLNDSFIILDEAQNTTPEQMKMFLTRMGMGSRAVITGDVTQVDLPQGRESGLAGVEAILGGIEGISFVRLSAADVVRHPIVQKIVRAYEDHEGKGREA</sequence>
<dbReference type="SUPFAM" id="SSF52540">
    <property type="entry name" value="P-loop containing nucleoside triphosphate hydrolases"/>
    <property type="match status" value="1"/>
</dbReference>
<dbReference type="STRING" id="525903.Taci_1069"/>
<dbReference type="Pfam" id="PF02562">
    <property type="entry name" value="PhoH"/>
    <property type="match status" value="1"/>
</dbReference>
<dbReference type="KEGG" id="tai:Taci_1069"/>
<dbReference type="EnsemblBacteria" id="ACZ19301">
    <property type="protein sequence ID" value="ACZ19301"/>
    <property type="gene ID" value="Taci_1069"/>
</dbReference>
<evidence type="ECO:0000256" key="1">
    <source>
        <dbReference type="ARBA" id="ARBA00004496"/>
    </source>
</evidence>
<evidence type="ECO:0000256" key="4">
    <source>
        <dbReference type="ARBA" id="ARBA00022741"/>
    </source>
</evidence>
<dbReference type="GO" id="GO:0005829">
    <property type="term" value="C:cytosol"/>
    <property type="evidence" value="ECO:0007669"/>
    <property type="project" value="TreeGrafter"/>
</dbReference>
<evidence type="ECO:0000259" key="7">
    <source>
        <dbReference type="Pfam" id="PF02562"/>
    </source>
</evidence>
<accession>D1B5L0</accession>
<dbReference type="HOGENOM" id="CLU_051654_0_0_0"/>
<gene>
    <name evidence="8" type="ordered locus">Taci_1069</name>
</gene>
<dbReference type="PANTHER" id="PTHR30473">
    <property type="entry name" value="PROTEIN PHOH"/>
    <property type="match status" value="1"/>
</dbReference>
<dbReference type="InterPro" id="IPR027417">
    <property type="entry name" value="P-loop_NTPase"/>
</dbReference>
<evidence type="ECO:0000256" key="5">
    <source>
        <dbReference type="ARBA" id="ARBA00022840"/>
    </source>
</evidence>
<dbReference type="EMBL" id="CP001818">
    <property type="protein sequence ID" value="ACZ19301.1"/>
    <property type="molecule type" value="Genomic_DNA"/>
</dbReference>
<dbReference type="RefSeq" id="WP_012869816.1">
    <property type="nucleotide sequence ID" value="NC_013522.1"/>
</dbReference>
<dbReference type="PANTHER" id="PTHR30473:SF1">
    <property type="entry name" value="PHOH-LIKE PROTEIN"/>
    <property type="match status" value="1"/>
</dbReference>
<dbReference type="Proteomes" id="UP000002030">
    <property type="component" value="Chromosome"/>
</dbReference>
<protein>
    <recommendedName>
        <fullName evidence="6">PhoH-like protein</fullName>
    </recommendedName>
</protein>
<evidence type="ECO:0000313" key="9">
    <source>
        <dbReference type="Proteomes" id="UP000002030"/>
    </source>
</evidence>
<dbReference type="InterPro" id="IPR003714">
    <property type="entry name" value="PhoH"/>
</dbReference>
<dbReference type="AlphaFoldDB" id="D1B5L0"/>
<reference evidence="8 9" key="1">
    <citation type="journal article" date="2009" name="Stand. Genomic Sci.">
        <title>Complete genome sequence of Thermanaerovibrio acidaminovorans type strain (Su883).</title>
        <authorList>
            <person name="Chovatia M."/>
            <person name="Sikorski J."/>
            <person name="Schroder M."/>
            <person name="Lapidus A."/>
            <person name="Nolan M."/>
            <person name="Tice H."/>
            <person name="Glavina Del Rio T."/>
            <person name="Copeland A."/>
            <person name="Cheng J.F."/>
            <person name="Lucas S."/>
            <person name="Chen F."/>
            <person name="Bruce D."/>
            <person name="Goodwin L."/>
            <person name="Pitluck S."/>
            <person name="Ivanova N."/>
            <person name="Mavromatis K."/>
            <person name="Ovchinnikova G."/>
            <person name="Pati A."/>
            <person name="Chen A."/>
            <person name="Palaniappan K."/>
            <person name="Land M."/>
            <person name="Hauser L."/>
            <person name="Chang Y.J."/>
            <person name="Jeffries C.D."/>
            <person name="Chain P."/>
            <person name="Saunders E."/>
            <person name="Detter J.C."/>
            <person name="Brettin T."/>
            <person name="Rohde M."/>
            <person name="Goker M."/>
            <person name="Spring S."/>
            <person name="Bristow J."/>
            <person name="Markowitz V."/>
            <person name="Hugenholtz P."/>
            <person name="Kyrpides N.C."/>
            <person name="Klenk H.P."/>
            <person name="Eisen J.A."/>
        </authorList>
    </citation>
    <scope>NUCLEOTIDE SEQUENCE [LARGE SCALE GENOMIC DNA]</scope>
    <source>
        <strain evidence="9">ATCC 49978 / DSM 6589 / Su883</strain>
    </source>
</reference>
<evidence type="ECO:0000256" key="2">
    <source>
        <dbReference type="ARBA" id="ARBA00010393"/>
    </source>
</evidence>